<dbReference type="AlphaFoldDB" id="A0A9D4I9V6"/>
<feature type="region of interest" description="Disordered" evidence="1">
    <location>
        <begin position="1"/>
        <end position="33"/>
    </location>
</feature>
<organism evidence="2 3">
    <name type="scientific">Dreissena polymorpha</name>
    <name type="common">Zebra mussel</name>
    <name type="synonym">Mytilus polymorpha</name>
    <dbReference type="NCBI Taxonomy" id="45954"/>
    <lineage>
        <taxon>Eukaryota</taxon>
        <taxon>Metazoa</taxon>
        <taxon>Spiralia</taxon>
        <taxon>Lophotrochozoa</taxon>
        <taxon>Mollusca</taxon>
        <taxon>Bivalvia</taxon>
        <taxon>Autobranchia</taxon>
        <taxon>Heteroconchia</taxon>
        <taxon>Euheterodonta</taxon>
        <taxon>Imparidentia</taxon>
        <taxon>Neoheterodontei</taxon>
        <taxon>Myida</taxon>
        <taxon>Dreissenoidea</taxon>
        <taxon>Dreissenidae</taxon>
        <taxon>Dreissena</taxon>
    </lineage>
</organism>
<proteinExistence type="predicted"/>
<evidence type="ECO:0000256" key="1">
    <source>
        <dbReference type="SAM" id="MobiDB-lite"/>
    </source>
</evidence>
<feature type="region of interest" description="Disordered" evidence="1">
    <location>
        <begin position="58"/>
        <end position="78"/>
    </location>
</feature>
<comment type="caution">
    <text evidence="2">The sequence shown here is derived from an EMBL/GenBank/DDBJ whole genome shotgun (WGS) entry which is preliminary data.</text>
</comment>
<sequence>MEVRDASKYRGDNNVVTSPSMYRMGIPSASESKNGMLSPAVPLVADCPTAPRCSIRKQTATVSSTRRQLTSVRTRVER</sequence>
<protein>
    <submittedName>
        <fullName evidence="2">Uncharacterized protein</fullName>
    </submittedName>
</protein>
<reference evidence="2" key="2">
    <citation type="submission" date="2020-11" db="EMBL/GenBank/DDBJ databases">
        <authorList>
            <person name="McCartney M.A."/>
            <person name="Auch B."/>
            <person name="Kono T."/>
            <person name="Mallez S."/>
            <person name="Becker A."/>
            <person name="Gohl D.M."/>
            <person name="Silverstein K.A.T."/>
            <person name="Koren S."/>
            <person name="Bechman K.B."/>
            <person name="Herman A."/>
            <person name="Abrahante J.E."/>
            <person name="Garbe J."/>
        </authorList>
    </citation>
    <scope>NUCLEOTIDE SEQUENCE</scope>
    <source>
        <strain evidence="2">Duluth1</strain>
        <tissue evidence="2">Whole animal</tissue>
    </source>
</reference>
<accession>A0A9D4I9V6</accession>
<feature type="compositionally biased region" description="Basic and acidic residues" evidence="1">
    <location>
        <begin position="1"/>
        <end position="11"/>
    </location>
</feature>
<evidence type="ECO:0000313" key="2">
    <source>
        <dbReference type="EMBL" id="KAH3753624.1"/>
    </source>
</evidence>
<reference evidence="2" key="1">
    <citation type="journal article" date="2019" name="bioRxiv">
        <title>The Genome of the Zebra Mussel, Dreissena polymorpha: A Resource for Invasive Species Research.</title>
        <authorList>
            <person name="McCartney M.A."/>
            <person name="Auch B."/>
            <person name="Kono T."/>
            <person name="Mallez S."/>
            <person name="Zhang Y."/>
            <person name="Obille A."/>
            <person name="Becker A."/>
            <person name="Abrahante J.E."/>
            <person name="Garbe J."/>
            <person name="Badalamenti J.P."/>
            <person name="Herman A."/>
            <person name="Mangelson H."/>
            <person name="Liachko I."/>
            <person name="Sullivan S."/>
            <person name="Sone E.D."/>
            <person name="Koren S."/>
            <person name="Silverstein K.A.T."/>
            <person name="Beckman K.B."/>
            <person name="Gohl D.M."/>
        </authorList>
    </citation>
    <scope>NUCLEOTIDE SEQUENCE</scope>
    <source>
        <strain evidence="2">Duluth1</strain>
        <tissue evidence="2">Whole animal</tissue>
    </source>
</reference>
<name>A0A9D4I9V6_DREPO</name>
<dbReference type="Proteomes" id="UP000828390">
    <property type="component" value="Unassembled WGS sequence"/>
</dbReference>
<gene>
    <name evidence="2" type="ORF">DPMN_188264</name>
</gene>
<evidence type="ECO:0000313" key="3">
    <source>
        <dbReference type="Proteomes" id="UP000828390"/>
    </source>
</evidence>
<dbReference type="EMBL" id="JAIWYP010000010">
    <property type="protein sequence ID" value="KAH3753624.1"/>
    <property type="molecule type" value="Genomic_DNA"/>
</dbReference>
<keyword evidence="3" id="KW-1185">Reference proteome</keyword>